<evidence type="ECO:0000256" key="11">
    <source>
        <dbReference type="ARBA" id="ARBA00022884"/>
    </source>
</evidence>
<dbReference type="InterPro" id="IPR045060">
    <property type="entry name" value="Phe-tRNA-ligase_IIc_bsu"/>
</dbReference>
<dbReference type="Gene3D" id="3.30.70.380">
    <property type="entry name" value="Ferrodoxin-fold anticodon-binding domain"/>
    <property type="match status" value="1"/>
</dbReference>
<dbReference type="Gene3D" id="3.30.930.10">
    <property type="entry name" value="Bira Bifunctional Protein, Domain 2"/>
    <property type="match status" value="1"/>
</dbReference>
<dbReference type="PROSITE" id="PS51483">
    <property type="entry name" value="B5"/>
    <property type="match status" value="1"/>
</dbReference>
<dbReference type="Gene3D" id="2.40.50.140">
    <property type="entry name" value="Nucleic acid-binding proteins"/>
    <property type="match status" value="1"/>
</dbReference>
<dbReference type="Pfam" id="PF03147">
    <property type="entry name" value="FDX-ACB"/>
    <property type="match status" value="1"/>
</dbReference>
<dbReference type="InterPro" id="IPR004532">
    <property type="entry name" value="Phe-tRNA-ligase_IIc_bsu_bact"/>
</dbReference>
<comment type="catalytic activity">
    <reaction evidence="14 15">
        <text>tRNA(Phe) + L-phenylalanine + ATP = L-phenylalanyl-tRNA(Phe) + AMP + diphosphate + H(+)</text>
        <dbReference type="Rhea" id="RHEA:19413"/>
        <dbReference type="Rhea" id="RHEA-COMP:9668"/>
        <dbReference type="Rhea" id="RHEA-COMP:9699"/>
        <dbReference type="ChEBI" id="CHEBI:15378"/>
        <dbReference type="ChEBI" id="CHEBI:30616"/>
        <dbReference type="ChEBI" id="CHEBI:33019"/>
        <dbReference type="ChEBI" id="CHEBI:58095"/>
        <dbReference type="ChEBI" id="CHEBI:78442"/>
        <dbReference type="ChEBI" id="CHEBI:78531"/>
        <dbReference type="ChEBI" id="CHEBI:456215"/>
        <dbReference type="EC" id="6.1.1.20"/>
    </reaction>
</comment>
<dbReference type="SUPFAM" id="SSF50249">
    <property type="entry name" value="Nucleic acid-binding proteins"/>
    <property type="match status" value="1"/>
</dbReference>
<feature type="binding site" evidence="15">
    <location>
        <position position="466"/>
    </location>
    <ligand>
        <name>Mg(2+)</name>
        <dbReference type="ChEBI" id="CHEBI:18420"/>
        <note>shared with alpha subunit</note>
    </ligand>
</feature>
<dbReference type="Pfam" id="PF01588">
    <property type="entry name" value="tRNA_bind"/>
    <property type="match status" value="1"/>
</dbReference>
<dbReference type="GO" id="GO:0000049">
    <property type="term" value="F:tRNA binding"/>
    <property type="evidence" value="ECO:0007669"/>
    <property type="project" value="UniProtKB-UniRule"/>
</dbReference>
<dbReference type="InterPro" id="IPR005147">
    <property type="entry name" value="tRNA_synthase_B5-dom"/>
</dbReference>
<keyword evidence="11 16" id="KW-0694">RNA-binding</keyword>
<dbReference type="SMART" id="SM00874">
    <property type="entry name" value="B5"/>
    <property type="match status" value="1"/>
</dbReference>
<dbReference type="GO" id="GO:0004826">
    <property type="term" value="F:phenylalanine-tRNA ligase activity"/>
    <property type="evidence" value="ECO:0007669"/>
    <property type="project" value="UniProtKB-UniRule"/>
</dbReference>
<accession>A0A5C1QLY8</accession>
<keyword evidence="7 15" id="KW-0479">Metal-binding</keyword>
<dbReference type="PANTHER" id="PTHR10947:SF0">
    <property type="entry name" value="PHENYLALANINE--TRNA LIGASE BETA SUBUNIT"/>
    <property type="match status" value="1"/>
</dbReference>
<feature type="domain" description="FDX-ACB" evidence="18">
    <location>
        <begin position="714"/>
        <end position="803"/>
    </location>
</feature>
<keyword evidence="10 15" id="KW-0460">Magnesium</keyword>
<evidence type="ECO:0000256" key="13">
    <source>
        <dbReference type="ARBA" id="ARBA00023146"/>
    </source>
</evidence>
<dbReference type="HAMAP" id="MF_00283">
    <property type="entry name" value="Phe_tRNA_synth_beta1"/>
    <property type="match status" value="1"/>
</dbReference>
<protein>
    <recommendedName>
        <fullName evidence="15">Phenylalanine--tRNA ligase beta subunit</fullName>
        <ecNumber evidence="15">6.1.1.20</ecNumber>
    </recommendedName>
    <alternativeName>
        <fullName evidence="15">Phenylalanyl-tRNA synthetase beta subunit</fullName>
        <shortName evidence="15">PheRS</shortName>
    </alternativeName>
</protein>
<dbReference type="Pfam" id="PF17759">
    <property type="entry name" value="tRNA_synthFbeta"/>
    <property type="match status" value="1"/>
</dbReference>
<dbReference type="PROSITE" id="PS51447">
    <property type="entry name" value="FDX_ACB"/>
    <property type="match status" value="1"/>
</dbReference>
<dbReference type="FunFam" id="2.40.50.140:FF:000045">
    <property type="entry name" value="Phenylalanine--tRNA ligase beta subunit"/>
    <property type="match status" value="1"/>
</dbReference>
<dbReference type="PANTHER" id="PTHR10947">
    <property type="entry name" value="PHENYLALANYL-TRNA SYNTHETASE BETA CHAIN AND LEUCINE-RICH REPEAT-CONTAINING PROTEIN 47"/>
    <property type="match status" value="1"/>
</dbReference>
<dbReference type="SUPFAM" id="SSF55681">
    <property type="entry name" value="Class II aaRS and biotin synthetases"/>
    <property type="match status" value="1"/>
</dbReference>
<comment type="subcellular location">
    <subcellularLocation>
        <location evidence="1 15">Cytoplasm</location>
    </subcellularLocation>
</comment>
<feature type="binding site" evidence="15">
    <location>
        <position position="476"/>
    </location>
    <ligand>
        <name>Mg(2+)</name>
        <dbReference type="ChEBI" id="CHEBI:18420"/>
        <note>shared with alpha subunit</note>
    </ligand>
</feature>
<evidence type="ECO:0000256" key="3">
    <source>
        <dbReference type="ARBA" id="ARBA00011209"/>
    </source>
</evidence>
<dbReference type="Gene3D" id="3.50.40.10">
    <property type="entry name" value="Phenylalanyl-trna Synthetase, Chain B, domain 3"/>
    <property type="match status" value="1"/>
</dbReference>
<feature type="domain" description="TRNA-binding" evidence="17">
    <location>
        <begin position="40"/>
        <end position="148"/>
    </location>
</feature>
<reference evidence="20 21" key="1">
    <citation type="submission" date="2019-02" db="EMBL/GenBank/DDBJ databases">
        <title>Complete Genome Sequence and Methylome Analysis of free living Spirochaetas.</title>
        <authorList>
            <person name="Fomenkov A."/>
            <person name="Dubinina G."/>
            <person name="Leshcheva N."/>
            <person name="Mikheeva N."/>
            <person name="Grabovich M."/>
            <person name="Vincze T."/>
            <person name="Roberts R.J."/>
        </authorList>
    </citation>
    <scope>NUCLEOTIDE SEQUENCE [LARGE SCALE GENOMIC DNA]</scope>
    <source>
        <strain evidence="20 21">K2</strain>
    </source>
</reference>
<sequence>MYISIEWIKDFVDLPEISPEKLAERFTMATCEVDDVLTTGELLKRVRVVEITQVEDHPDSDHLHLVRFTDGKEERQVVCGAPNVAVGKKVPFAPLGTTFSGGFTLTPKKIRGIVSEGMLCSETELEIGDDDSGLKIFPDDAPLGQSVGDYIGQKNDILFDIDNKSITHRPDLWGHYGMAREFAAVFGNPLKDIWNSEWEKTIRSWMNDEKPPVSISVDPDSANLGFTGISMDNITVKNSPQWMQDRLNACGMRPINNIVDISNYVMLELGIPNHIYDRNTIRGEEIIVRRAGDDKEFVTLDEVTRELLPTDTMVCDAQGPSGIAGIMGGLDSSIADTTSRIFIEVANWKDSEVRRTATRLGLRTDALQRYEKSLDSQLLERTLLRLVELVRESCPEAKVRGSVVMANMPEYSPMVINVSPQRICHVLGKDVPADEIVKILRALDFTVVQSETGLSVTVPSYRATKDIECDADIIEEIGRVIGYDNITPESPLNTISAVRLSEAKVKSRKIQDFMVNRVGALEIMTYPMVGEKLLDQAYWPVKNESLVLVNAMSPESDRMRPSLIPSLMASTALNQKSYSSFRMFELGRSYQEDTKEFSNERYQFGFVAFDKKKSPYLEVANAMEELLNSLNISFRMVPGANDRNPLYPQNWEGLHPYETMDIQIMGKSRGYIGTIHPLVCRNFKIKGQLVIAVLDLTDFQDQRMKDKTRYQPLDRFPSSLFDCTVLADAQTPVEDVVKALKTMKMKELDWVKVADVFVMSEEQKAVTLRMSFKDPEKTLAGDFIKEAEDLAVKTLESKGFPLKV</sequence>
<dbReference type="EMBL" id="CP036150">
    <property type="protein sequence ID" value="QEN09125.1"/>
    <property type="molecule type" value="Genomic_DNA"/>
</dbReference>
<evidence type="ECO:0000256" key="16">
    <source>
        <dbReference type="PROSITE-ProRule" id="PRU00209"/>
    </source>
</evidence>
<evidence type="ECO:0000256" key="9">
    <source>
        <dbReference type="ARBA" id="ARBA00022840"/>
    </source>
</evidence>
<dbReference type="NCBIfam" id="TIGR00472">
    <property type="entry name" value="pheT_bact"/>
    <property type="match status" value="1"/>
</dbReference>
<evidence type="ECO:0000259" key="18">
    <source>
        <dbReference type="PROSITE" id="PS51447"/>
    </source>
</evidence>
<dbReference type="GO" id="GO:0009328">
    <property type="term" value="C:phenylalanine-tRNA ligase complex"/>
    <property type="evidence" value="ECO:0007669"/>
    <property type="project" value="TreeGrafter"/>
</dbReference>
<dbReference type="InterPro" id="IPR045864">
    <property type="entry name" value="aa-tRNA-synth_II/BPL/LPL"/>
</dbReference>
<dbReference type="SUPFAM" id="SSF54991">
    <property type="entry name" value="Anticodon-binding domain of PheRS"/>
    <property type="match status" value="1"/>
</dbReference>
<keyword evidence="9 15" id="KW-0067">ATP-binding</keyword>
<dbReference type="GO" id="GO:0000287">
    <property type="term" value="F:magnesium ion binding"/>
    <property type="evidence" value="ECO:0007669"/>
    <property type="project" value="UniProtKB-UniRule"/>
</dbReference>
<evidence type="ECO:0000256" key="4">
    <source>
        <dbReference type="ARBA" id="ARBA00022490"/>
    </source>
</evidence>
<organism evidence="20 21">
    <name type="scientific">Oceanispirochaeta crateris</name>
    <dbReference type="NCBI Taxonomy" id="2518645"/>
    <lineage>
        <taxon>Bacteria</taxon>
        <taxon>Pseudomonadati</taxon>
        <taxon>Spirochaetota</taxon>
        <taxon>Spirochaetia</taxon>
        <taxon>Spirochaetales</taxon>
        <taxon>Spirochaetaceae</taxon>
        <taxon>Oceanispirochaeta</taxon>
    </lineage>
</organism>
<dbReference type="GO" id="GO:0006432">
    <property type="term" value="P:phenylalanyl-tRNA aminoacylation"/>
    <property type="evidence" value="ECO:0007669"/>
    <property type="project" value="UniProtKB-UniRule"/>
</dbReference>
<comment type="similarity">
    <text evidence="2 15">Belongs to the phenylalanyl-tRNA synthetase beta subunit family. Type 1 subfamily.</text>
</comment>
<dbReference type="KEGG" id="ock:EXM22_14470"/>
<dbReference type="InterPro" id="IPR020825">
    <property type="entry name" value="Phe-tRNA_synthase-like_B3/B4"/>
</dbReference>
<proteinExistence type="inferred from homology"/>
<keyword evidence="5 16" id="KW-0820">tRNA-binding</keyword>
<dbReference type="AlphaFoldDB" id="A0A5C1QLY8"/>
<dbReference type="SMART" id="SM00896">
    <property type="entry name" value="FDX-ACB"/>
    <property type="match status" value="1"/>
</dbReference>
<evidence type="ECO:0000259" key="17">
    <source>
        <dbReference type="PROSITE" id="PS50886"/>
    </source>
</evidence>
<evidence type="ECO:0000313" key="20">
    <source>
        <dbReference type="EMBL" id="QEN09125.1"/>
    </source>
</evidence>
<evidence type="ECO:0000256" key="12">
    <source>
        <dbReference type="ARBA" id="ARBA00022917"/>
    </source>
</evidence>
<keyword evidence="4 15" id="KW-0963">Cytoplasm</keyword>
<dbReference type="Pfam" id="PF03483">
    <property type="entry name" value="B3_4"/>
    <property type="match status" value="1"/>
</dbReference>
<evidence type="ECO:0000256" key="6">
    <source>
        <dbReference type="ARBA" id="ARBA00022598"/>
    </source>
</evidence>
<name>A0A5C1QLY8_9SPIO</name>
<evidence type="ECO:0000259" key="19">
    <source>
        <dbReference type="PROSITE" id="PS51483"/>
    </source>
</evidence>
<dbReference type="InterPro" id="IPR002547">
    <property type="entry name" value="tRNA-bd_dom"/>
</dbReference>
<dbReference type="SUPFAM" id="SSF46955">
    <property type="entry name" value="Putative DNA-binding domain"/>
    <property type="match status" value="1"/>
</dbReference>
<evidence type="ECO:0000256" key="1">
    <source>
        <dbReference type="ARBA" id="ARBA00004496"/>
    </source>
</evidence>
<dbReference type="Gene3D" id="3.30.56.10">
    <property type="match status" value="2"/>
</dbReference>
<comment type="subunit">
    <text evidence="3 15">Tetramer of two alpha and two beta subunits.</text>
</comment>
<dbReference type="InterPro" id="IPR005146">
    <property type="entry name" value="B3/B4_tRNA-bd"/>
</dbReference>
<feature type="domain" description="B5" evidence="19">
    <location>
        <begin position="411"/>
        <end position="488"/>
    </location>
</feature>
<evidence type="ECO:0000256" key="2">
    <source>
        <dbReference type="ARBA" id="ARBA00008653"/>
    </source>
</evidence>
<gene>
    <name evidence="15" type="primary">pheT</name>
    <name evidence="20" type="ORF">EXM22_14470</name>
</gene>
<comment type="cofactor">
    <cofactor evidence="15">
        <name>Mg(2+)</name>
        <dbReference type="ChEBI" id="CHEBI:18420"/>
    </cofactor>
    <text evidence="15">Binds 2 magnesium ions per tetramer.</text>
</comment>
<dbReference type="InterPro" id="IPR041616">
    <property type="entry name" value="PheRS_beta_core"/>
</dbReference>
<evidence type="ECO:0000313" key="21">
    <source>
        <dbReference type="Proteomes" id="UP000324209"/>
    </source>
</evidence>
<keyword evidence="8 15" id="KW-0547">Nucleotide-binding</keyword>
<dbReference type="CDD" id="cd02796">
    <property type="entry name" value="tRNA_bind_bactPheRS"/>
    <property type="match status" value="1"/>
</dbReference>
<dbReference type="RefSeq" id="WP_149487201.1">
    <property type="nucleotide sequence ID" value="NZ_CP036150.1"/>
</dbReference>
<feature type="binding site" evidence="15">
    <location>
        <position position="472"/>
    </location>
    <ligand>
        <name>Mg(2+)</name>
        <dbReference type="ChEBI" id="CHEBI:18420"/>
        <note>shared with alpha subunit</note>
    </ligand>
</feature>
<evidence type="ECO:0000256" key="7">
    <source>
        <dbReference type="ARBA" id="ARBA00022723"/>
    </source>
</evidence>
<dbReference type="GO" id="GO:0005524">
    <property type="term" value="F:ATP binding"/>
    <property type="evidence" value="ECO:0007669"/>
    <property type="project" value="UniProtKB-UniRule"/>
</dbReference>
<dbReference type="EC" id="6.1.1.20" evidence="15"/>
<feature type="binding site" evidence="15">
    <location>
        <position position="475"/>
    </location>
    <ligand>
        <name>Mg(2+)</name>
        <dbReference type="ChEBI" id="CHEBI:18420"/>
        <note>shared with alpha subunit</note>
    </ligand>
</feature>
<dbReference type="InterPro" id="IPR012340">
    <property type="entry name" value="NA-bd_OB-fold"/>
</dbReference>
<evidence type="ECO:0000256" key="8">
    <source>
        <dbReference type="ARBA" id="ARBA00022741"/>
    </source>
</evidence>
<dbReference type="Pfam" id="PF03484">
    <property type="entry name" value="B5"/>
    <property type="match status" value="1"/>
</dbReference>
<keyword evidence="12 15" id="KW-0648">Protein biosynthesis</keyword>
<keyword evidence="6 15" id="KW-0436">Ligase</keyword>
<keyword evidence="21" id="KW-1185">Reference proteome</keyword>
<dbReference type="InterPro" id="IPR005121">
    <property type="entry name" value="Fdx_antiC-bd"/>
</dbReference>
<evidence type="ECO:0000256" key="10">
    <source>
        <dbReference type="ARBA" id="ARBA00022842"/>
    </source>
</evidence>
<dbReference type="InterPro" id="IPR009061">
    <property type="entry name" value="DNA-bd_dom_put_sf"/>
</dbReference>
<evidence type="ECO:0000256" key="14">
    <source>
        <dbReference type="ARBA" id="ARBA00049255"/>
    </source>
</evidence>
<evidence type="ECO:0000256" key="15">
    <source>
        <dbReference type="HAMAP-Rule" id="MF_00283"/>
    </source>
</evidence>
<dbReference type="InterPro" id="IPR036690">
    <property type="entry name" value="Fdx_antiC-bd_sf"/>
</dbReference>
<dbReference type="Proteomes" id="UP000324209">
    <property type="component" value="Chromosome"/>
</dbReference>
<dbReference type="InterPro" id="IPR033714">
    <property type="entry name" value="tRNA_bind_bactPheRS"/>
</dbReference>
<dbReference type="OrthoDB" id="9805455at2"/>
<keyword evidence="13 15" id="KW-0030">Aminoacyl-tRNA synthetase</keyword>
<dbReference type="PROSITE" id="PS50886">
    <property type="entry name" value="TRBD"/>
    <property type="match status" value="1"/>
</dbReference>
<dbReference type="SMART" id="SM00873">
    <property type="entry name" value="B3_4"/>
    <property type="match status" value="1"/>
</dbReference>
<evidence type="ECO:0000256" key="5">
    <source>
        <dbReference type="ARBA" id="ARBA00022555"/>
    </source>
</evidence>
<dbReference type="SUPFAM" id="SSF56037">
    <property type="entry name" value="PheT/TilS domain"/>
    <property type="match status" value="1"/>
</dbReference>